<dbReference type="Proteomes" id="UP001155034">
    <property type="component" value="Unassembled WGS sequence"/>
</dbReference>
<dbReference type="EMBL" id="JANUBF010000002">
    <property type="protein sequence ID" value="MCS4035381.1"/>
    <property type="molecule type" value="Genomic_DNA"/>
</dbReference>
<evidence type="ECO:0000313" key="4">
    <source>
        <dbReference type="EMBL" id="MCS3951182.1"/>
    </source>
</evidence>
<accession>A0A840DGG9</accession>
<evidence type="ECO:0000313" key="6">
    <source>
        <dbReference type="EMBL" id="MCS4119939.1"/>
    </source>
</evidence>
<dbReference type="RefSeq" id="WP_011404952.1">
    <property type="nucleotide sequence ID" value="NZ_CALTRV010000003.1"/>
</dbReference>
<dbReference type="EMBL" id="JANUAE010000001">
    <property type="protein sequence ID" value="MCS3708671.1"/>
    <property type="molecule type" value="Genomic_DNA"/>
</dbReference>
<comment type="caution">
    <text evidence="2">The sequence shown here is derived from an EMBL/GenBank/DDBJ whole genome shotgun (WGS) entry which is preliminary data.</text>
</comment>
<dbReference type="Proteomes" id="UP001155110">
    <property type="component" value="Unassembled WGS sequence"/>
</dbReference>
<proteinExistence type="predicted"/>
<dbReference type="Proteomes" id="UP001155144">
    <property type="component" value="Unassembled WGS sequence"/>
</dbReference>
<keyword evidence="1" id="KW-0812">Transmembrane</keyword>
<evidence type="ECO:0000313" key="3">
    <source>
        <dbReference type="EMBL" id="MCS3863714.1"/>
    </source>
</evidence>
<dbReference type="EMBL" id="JANTZM010000005">
    <property type="protein sequence ID" value="MCS4157305.1"/>
    <property type="molecule type" value="Genomic_DNA"/>
</dbReference>
<dbReference type="EMBL" id="JANUBB010000004">
    <property type="protein sequence ID" value="MCS3951182.1"/>
    <property type="molecule type" value="Genomic_DNA"/>
</dbReference>
<dbReference type="GeneID" id="83729168"/>
<organism evidence="2 8">
    <name type="scientific">Salinibacter ruber</name>
    <dbReference type="NCBI Taxonomy" id="146919"/>
    <lineage>
        <taxon>Bacteria</taxon>
        <taxon>Pseudomonadati</taxon>
        <taxon>Rhodothermota</taxon>
        <taxon>Rhodothermia</taxon>
        <taxon>Rhodothermales</taxon>
        <taxon>Salinibacteraceae</taxon>
        <taxon>Salinibacter</taxon>
    </lineage>
</organism>
<evidence type="ECO:0000313" key="5">
    <source>
        <dbReference type="EMBL" id="MCS4035381.1"/>
    </source>
</evidence>
<dbReference type="AlphaFoldDB" id="A0A840DGG9"/>
<keyword evidence="1" id="KW-1133">Transmembrane helix</keyword>
<keyword evidence="1" id="KW-0472">Membrane</keyword>
<reference evidence="2" key="1">
    <citation type="submission" date="2022-08" db="EMBL/GenBank/DDBJ databases">
        <title>Genomic Encyclopedia of Type Strains, Phase V (KMG-V): Genome sequencing to study the core and pangenomes of soil and plant-associated prokaryotes.</title>
        <authorList>
            <person name="Whitman W."/>
        </authorList>
    </citation>
    <scope>NUCLEOTIDE SEQUENCE</scope>
    <source>
        <strain evidence="3">SP2016B</strain>
        <strain evidence="4">SP2017</strain>
        <strain evidence="7">SP3002</strain>
        <strain evidence="5">SP3012</strain>
        <strain evidence="6">SP3026</strain>
        <strain evidence="2">SP3049</strain>
    </source>
</reference>
<name>A0A840DGG9_9BACT</name>
<dbReference type="Proteomes" id="UP001155040">
    <property type="component" value="Unassembled WGS sequence"/>
</dbReference>
<evidence type="ECO:0000313" key="8">
    <source>
        <dbReference type="Proteomes" id="UP001155057"/>
    </source>
</evidence>
<evidence type="ECO:0000313" key="7">
    <source>
        <dbReference type="EMBL" id="MCS4157305.1"/>
    </source>
</evidence>
<dbReference type="Proteomes" id="UP001155057">
    <property type="component" value="Unassembled WGS sequence"/>
</dbReference>
<dbReference type="Proteomes" id="UP001155010">
    <property type="component" value="Unassembled WGS sequence"/>
</dbReference>
<dbReference type="EMBL" id="JANUBL010000001">
    <property type="protein sequence ID" value="MCS4119939.1"/>
    <property type="molecule type" value="Genomic_DNA"/>
</dbReference>
<sequence>MAVYLTLAFLWTAYIGLETYIFGRPQSRPYIVGFLLLNTLLAPVSFALSATGGVLRERVETAYRAAWASKQRFARTDRKKLIG</sequence>
<dbReference type="EMBL" id="JANTYZ010000001">
    <property type="protein sequence ID" value="MCS3863714.1"/>
    <property type="molecule type" value="Genomic_DNA"/>
</dbReference>
<evidence type="ECO:0000313" key="2">
    <source>
        <dbReference type="EMBL" id="MCS3708671.1"/>
    </source>
</evidence>
<evidence type="ECO:0000256" key="1">
    <source>
        <dbReference type="SAM" id="Phobius"/>
    </source>
</evidence>
<gene>
    <name evidence="6" type="ORF">GGP45_000257</name>
    <name evidence="2" type="ORF">GGP61_000258</name>
    <name evidence="3" type="ORF">GGP82_000245</name>
    <name evidence="4" type="ORF">GGP83_001124</name>
    <name evidence="7" type="ORF">GGP99_001264</name>
    <name evidence="5" type="ORF">GGQ01_000425</name>
</gene>
<protein>
    <submittedName>
        <fullName evidence="2">Uncharacterized protein</fullName>
    </submittedName>
</protein>
<feature type="transmembrane region" description="Helical" evidence="1">
    <location>
        <begin position="31"/>
        <end position="55"/>
    </location>
</feature>